<feature type="transmembrane region" description="Helical" evidence="5">
    <location>
        <begin position="231"/>
        <end position="253"/>
    </location>
</feature>
<organism evidence="6 7">
    <name type="scientific">Engelhardtia mirabilis</name>
    <dbReference type="NCBI Taxonomy" id="2528011"/>
    <lineage>
        <taxon>Bacteria</taxon>
        <taxon>Pseudomonadati</taxon>
        <taxon>Planctomycetota</taxon>
        <taxon>Planctomycetia</taxon>
        <taxon>Planctomycetia incertae sedis</taxon>
        <taxon>Engelhardtia</taxon>
    </lineage>
</organism>
<feature type="transmembrane region" description="Helical" evidence="5">
    <location>
        <begin position="150"/>
        <end position="172"/>
    </location>
</feature>
<dbReference type="EMBL" id="CP036287">
    <property type="protein sequence ID" value="QDU68052.1"/>
    <property type="molecule type" value="Genomic_DNA"/>
</dbReference>
<dbReference type="KEGG" id="pbap:Pla133_31440"/>
<dbReference type="RefSeq" id="WP_145066739.1">
    <property type="nucleotide sequence ID" value="NZ_CP036287.1"/>
</dbReference>
<accession>A0A518BM50</accession>
<feature type="transmembrane region" description="Helical" evidence="5">
    <location>
        <begin position="37"/>
        <end position="59"/>
    </location>
</feature>
<comment type="subcellular location">
    <subcellularLocation>
        <location evidence="1">Membrane</location>
        <topology evidence="1">Multi-pass membrane protein</topology>
    </subcellularLocation>
</comment>
<feature type="transmembrane region" description="Helical" evidence="5">
    <location>
        <begin position="384"/>
        <end position="406"/>
    </location>
</feature>
<evidence type="ECO:0000313" key="6">
    <source>
        <dbReference type="EMBL" id="QDU68052.1"/>
    </source>
</evidence>
<evidence type="ECO:0000256" key="5">
    <source>
        <dbReference type="SAM" id="Phobius"/>
    </source>
</evidence>
<dbReference type="Pfam" id="PF13520">
    <property type="entry name" value="AA_permease_2"/>
    <property type="match status" value="1"/>
</dbReference>
<dbReference type="AlphaFoldDB" id="A0A518BM50"/>
<dbReference type="GO" id="GO:0016020">
    <property type="term" value="C:membrane"/>
    <property type="evidence" value="ECO:0007669"/>
    <property type="project" value="UniProtKB-SubCell"/>
</dbReference>
<keyword evidence="2 5" id="KW-0812">Transmembrane</keyword>
<keyword evidence="4 5" id="KW-0472">Membrane</keyword>
<keyword evidence="7" id="KW-1185">Reference proteome</keyword>
<reference evidence="6 7" key="1">
    <citation type="submission" date="2019-02" db="EMBL/GenBank/DDBJ databases">
        <title>Deep-cultivation of Planctomycetes and their phenomic and genomic characterization uncovers novel biology.</title>
        <authorList>
            <person name="Wiegand S."/>
            <person name="Jogler M."/>
            <person name="Boedeker C."/>
            <person name="Pinto D."/>
            <person name="Vollmers J."/>
            <person name="Rivas-Marin E."/>
            <person name="Kohn T."/>
            <person name="Peeters S.H."/>
            <person name="Heuer A."/>
            <person name="Rast P."/>
            <person name="Oberbeckmann S."/>
            <person name="Bunk B."/>
            <person name="Jeske O."/>
            <person name="Meyerdierks A."/>
            <person name="Storesund J.E."/>
            <person name="Kallscheuer N."/>
            <person name="Luecker S."/>
            <person name="Lage O.M."/>
            <person name="Pohl T."/>
            <person name="Merkel B.J."/>
            <person name="Hornburger P."/>
            <person name="Mueller R.-W."/>
            <person name="Bruemmer F."/>
            <person name="Labrenz M."/>
            <person name="Spormann A.M."/>
            <person name="Op den Camp H."/>
            <person name="Overmann J."/>
            <person name="Amann R."/>
            <person name="Jetten M.S.M."/>
            <person name="Mascher T."/>
            <person name="Medema M.H."/>
            <person name="Devos D.P."/>
            <person name="Kaster A.-K."/>
            <person name="Ovreas L."/>
            <person name="Rohde M."/>
            <person name="Galperin M.Y."/>
            <person name="Jogler C."/>
        </authorList>
    </citation>
    <scope>NUCLEOTIDE SEQUENCE [LARGE SCALE GENOMIC DNA]</scope>
    <source>
        <strain evidence="6 7">Pla133</strain>
    </source>
</reference>
<dbReference type="GO" id="GO:0015171">
    <property type="term" value="F:amino acid transmembrane transporter activity"/>
    <property type="evidence" value="ECO:0007669"/>
    <property type="project" value="TreeGrafter"/>
</dbReference>
<dbReference type="PANTHER" id="PTHR43243">
    <property type="entry name" value="INNER MEMBRANE TRANSPORTER YGJI-RELATED"/>
    <property type="match status" value="1"/>
</dbReference>
<proteinExistence type="predicted"/>
<evidence type="ECO:0000256" key="4">
    <source>
        <dbReference type="ARBA" id="ARBA00023136"/>
    </source>
</evidence>
<evidence type="ECO:0000256" key="1">
    <source>
        <dbReference type="ARBA" id="ARBA00004141"/>
    </source>
</evidence>
<sequence>MRDISKSIGHTRLGQLAATAICGNDITSSCLYVSALAILYAGKLAPVALLLVAGVLYLYRSIYAEVVGALPLNGGAYNALLNTTSKYRASVAACLTVLSYMATAVISANEAMHYVHTLWAGLPILWATVGLLAVFMGLTIIGISESSRVAIAIFVTHLASLLLLLAVGLVYIAGHGLETLTQNLATPSPGGFAMALFFGFSAAMLGISGFESSANFVEEQEPGVFPKTLRNMWLAVSFFNPVMALLALALVPIPEVAENRTALLAHMGHEAGGSWLATLISLDAALVLSGAVLTSFVGVNGLVTRMTLDRCLPQFLLETNRRGTTHRILIAFFLLSVSVLLITRGELEALAGVYTISFLAVMVLFGLGSMLLKIKRAKLPRPTIATWPTVILGVGAVLAGLVGNIVMNPPYFWVFVRYFVPALLVVSIMLGRIAILKAMLYIARQLIVSVTKPMGKLVVTIREWIDEINSQQIVFFTHGDDIAQLNNAMLYVRANENTNRIKIVLVAKDAEEVPEHLREEIALLDQAYPKIDMEFVVRKGEFGPKLIHELSELWKVPTNLMFIGSPTGHLEYSLRDLGGVRLII</sequence>
<gene>
    <name evidence="6" type="primary">yhdG</name>
    <name evidence="6" type="ORF">Pla133_31440</name>
</gene>
<feature type="transmembrane region" description="Helical" evidence="5">
    <location>
        <begin position="412"/>
        <end position="435"/>
    </location>
</feature>
<dbReference type="PANTHER" id="PTHR43243:SF11">
    <property type="entry name" value="AMINO ACID PERMEASE_ SLC12A DOMAIN-CONTAINING PROTEIN"/>
    <property type="match status" value="1"/>
</dbReference>
<evidence type="ECO:0000256" key="2">
    <source>
        <dbReference type="ARBA" id="ARBA00022692"/>
    </source>
</evidence>
<feature type="transmembrane region" description="Helical" evidence="5">
    <location>
        <begin position="192"/>
        <end position="210"/>
    </location>
</feature>
<name>A0A518BM50_9BACT</name>
<protein>
    <submittedName>
        <fullName evidence="6">Putative amino acid permease YhdG</fullName>
    </submittedName>
</protein>
<evidence type="ECO:0000256" key="3">
    <source>
        <dbReference type="ARBA" id="ARBA00022989"/>
    </source>
</evidence>
<keyword evidence="3 5" id="KW-1133">Transmembrane helix</keyword>
<feature type="transmembrane region" description="Helical" evidence="5">
    <location>
        <begin position="120"/>
        <end position="143"/>
    </location>
</feature>
<dbReference type="InterPro" id="IPR002293">
    <property type="entry name" value="AA/rel_permease1"/>
</dbReference>
<feature type="transmembrane region" description="Helical" evidence="5">
    <location>
        <begin position="89"/>
        <end position="108"/>
    </location>
</feature>
<dbReference type="Gene3D" id="1.20.1740.10">
    <property type="entry name" value="Amino acid/polyamine transporter I"/>
    <property type="match status" value="1"/>
</dbReference>
<feature type="transmembrane region" description="Helical" evidence="5">
    <location>
        <begin position="273"/>
        <end position="303"/>
    </location>
</feature>
<feature type="transmembrane region" description="Helical" evidence="5">
    <location>
        <begin position="324"/>
        <end position="343"/>
    </location>
</feature>
<evidence type="ECO:0000313" key="7">
    <source>
        <dbReference type="Proteomes" id="UP000316921"/>
    </source>
</evidence>
<dbReference type="Proteomes" id="UP000316921">
    <property type="component" value="Chromosome"/>
</dbReference>
<feature type="transmembrane region" description="Helical" evidence="5">
    <location>
        <begin position="349"/>
        <end position="372"/>
    </location>
</feature>